<dbReference type="InterPro" id="IPR036249">
    <property type="entry name" value="Thioredoxin-like_sf"/>
</dbReference>
<dbReference type="SUPFAM" id="SSF52833">
    <property type="entry name" value="Thioredoxin-like"/>
    <property type="match status" value="1"/>
</dbReference>
<dbReference type="EMBL" id="RHGB01000005">
    <property type="protein sequence ID" value="RNL65920.1"/>
    <property type="molecule type" value="Genomic_DNA"/>
</dbReference>
<reference evidence="1 2" key="1">
    <citation type="submission" date="2018-10" db="EMBL/GenBank/DDBJ databases">
        <title>Draft genome sequence of Zhongshania sp. DSW25-10.</title>
        <authorList>
            <person name="Oh J."/>
        </authorList>
    </citation>
    <scope>NUCLEOTIDE SEQUENCE [LARGE SCALE GENOMIC DNA]</scope>
    <source>
        <strain evidence="1 2">DSW25-10</strain>
    </source>
</reference>
<dbReference type="Pfam" id="PF06764">
    <property type="entry name" value="DUF1223"/>
    <property type="match status" value="1"/>
</dbReference>
<name>A0ABX9W6L8_9GAMM</name>
<evidence type="ECO:0000313" key="1">
    <source>
        <dbReference type="EMBL" id="RNL65920.1"/>
    </source>
</evidence>
<accession>A0ABX9W6L8</accession>
<organism evidence="1 2">
    <name type="scientific">Zhongshania marina</name>
    <dbReference type="NCBI Taxonomy" id="2304603"/>
    <lineage>
        <taxon>Bacteria</taxon>
        <taxon>Pseudomonadati</taxon>
        <taxon>Pseudomonadota</taxon>
        <taxon>Gammaproteobacteria</taxon>
        <taxon>Cellvibrionales</taxon>
        <taxon>Spongiibacteraceae</taxon>
        <taxon>Zhongshania</taxon>
    </lineage>
</organism>
<evidence type="ECO:0000313" key="2">
    <source>
        <dbReference type="Proteomes" id="UP000274695"/>
    </source>
</evidence>
<dbReference type="InterPro" id="IPR010634">
    <property type="entry name" value="DUF1223"/>
</dbReference>
<gene>
    <name evidence="1" type="ORF">D0911_06025</name>
</gene>
<dbReference type="PANTHER" id="PTHR36057:SF1">
    <property type="entry name" value="LIPOPROTEIN LIPID ATTACHMENT SITE-LIKE PROTEIN, PUTATIVE (DUF1223)-RELATED"/>
    <property type="match status" value="1"/>
</dbReference>
<sequence length="270" mass="30123">MLAVEINLQQLEVRMGFGRSFITMGCLLGSLWACAAQAIELRSGSEAATTIELYTSEGCSSCPSADAWLSELSDDPNIFTRLIPLAFHVDYWNQLGWKDRFSSPQYSRRQREMSSAGLLSQVYTPGFVVNNREWRGWFSRGRSVKPDQLPTTKQPAGVLTVQWPKDSQLMSTSYTPINLKAKGLRLHVAVLGMGLETHVRRGENRGRVLRHDFVVLSHLEYTLRDEGQKILSKRIAAPNIPDQGQQKSAIVVWVSEGESPAIVQAVAGYL</sequence>
<dbReference type="Proteomes" id="UP000274695">
    <property type="component" value="Unassembled WGS sequence"/>
</dbReference>
<comment type="caution">
    <text evidence="1">The sequence shown here is derived from an EMBL/GenBank/DDBJ whole genome shotgun (WGS) entry which is preliminary data.</text>
</comment>
<protein>
    <submittedName>
        <fullName evidence="1">DUF1223 domain-containing protein</fullName>
    </submittedName>
</protein>
<keyword evidence="2" id="KW-1185">Reference proteome</keyword>
<dbReference type="PANTHER" id="PTHR36057">
    <property type="match status" value="1"/>
</dbReference>
<proteinExistence type="predicted"/>